<dbReference type="InterPro" id="IPR003594">
    <property type="entry name" value="HATPase_dom"/>
</dbReference>
<feature type="transmembrane region" description="Helical" evidence="15">
    <location>
        <begin position="13"/>
        <end position="34"/>
    </location>
</feature>
<keyword evidence="10 20" id="KW-0547">Nucleotide-binding</keyword>
<evidence type="ECO:0000313" key="21">
    <source>
        <dbReference type="Proteomes" id="UP001265259"/>
    </source>
</evidence>
<evidence type="ECO:0000256" key="4">
    <source>
        <dbReference type="ARBA" id="ARBA00022475"/>
    </source>
</evidence>
<sequence>MASLGTGTIPRRIGGALAAAGAIALVAALVLWIVTSALREIDDLATASSDDVEWSLTQLDVEYLRLRLALSEAQRDPGALDAVRRRFDVFYSRIATFSMGEVYSELRADAAFEGALEEVRAFLEGSIPAIDAGDDALRAATPALAAAAADRAEDVRTLTLSGLATFVDMAETRREQVMETLSRMAALLLVLFAGLALLAFWLLRLNRLSASRARQIELTGTRMRTIVETSLDAILVTDDEGRILESNRAARAIFGYSEAEARGADALSLLFPDEDPERAREGALQFLDSGRRPDPAERQFELMGRSKEGRAFPVELSVDRAKGPDGPVYVSFIRDISRRKLAEEGLTEARDKALAGEKAKAEFLAVMSHEMRTPLNGLLGSIQLMRDTDLSSRQAGLVDTMHGTGNHLLGLINDVLDLSKYEAGKLTAETRVFDPARLLDGVVETTASLAAANGNTLGWSWAGAPVGPLKGDARRLRQVLLNLVGNALKFTRGGSVEIEAEALGADLLEIRVIDSGIGISPEDLGRIFQDFETVDSSYARQAGGTGLGLGIARRLVDIMGGRIGAESEPGEGSLFWVRLPMVAADQAASGTPIAADAPDPGGRPLSILLVEDNEINRFVAREMLQSDGHEVTEAVNGQAGVEWAERRRFDVILMDISMPVMDGQEAARRIRSGGGPCARTPIVAVTAHALPEEVARFREAGMEHSISKPIDRAALSRIMALLGDASPETAPAPASLAALKDGTDPEVLRRLVAKFIGEMDAAVAVFPDEDDMGALAAQAHRQAGSCAVFGLGDLRETLARIETEAKQGTRPDGEIAALADLWTRTRPGLVAELENAAP</sequence>
<feature type="domain" description="PAC" evidence="19">
    <location>
        <begin position="296"/>
        <end position="348"/>
    </location>
</feature>
<dbReference type="Proteomes" id="UP001265259">
    <property type="component" value="Unassembled WGS sequence"/>
</dbReference>
<evidence type="ECO:0000256" key="3">
    <source>
        <dbReference type="ARBA" id="ARBA00012438"/>
    </source>
</evidence>
<dbReference type="Gene3D" id="1.20.120.160">
    <property type="entry name" value="HPT domain"/>
    <property type="match status" value="1"/>
</dbReference>
<proteinExistence type="predicted"/>
<evidence type="ECO:0000256" key="1">
    <source>
        <dbReference type="ARBA" id="ARBA00000085"/>
    </source>
</evidence>
<dbReference type="Pfam" id="PF02518">
    <property type="entry name" value="HATPase_c"/>
    <property type="match status" value="1"/>
</dbReference>
<keyword evidence="21" id="KW-1185">Reference proteome</keyword>
<dbReference type="CDD" id="cd00130">
    <property type="entry name" value="PAS"/>
    <property type="match status" value="1"/>
</dbReference>
<dbReference type="Gene3D" id="3.30.565.10">
    <property type="entry name" value="Histidine kinase-like ATPase, C-terminal domain"/>
    <property type="match status" value="1"/>
</dbReference>
<accession>A0ABU3DGZ2</accession>
<evidence type="ECO:0000259" key="19">
    <source>
        <dbReference type="PROSITE" id="PS50113"/>
    </source>
</evidence>
<dbReference type="SUPFAM" id="SSF55874">
    <property type="entry name" value="ATPase domain of HSP90 chaperone/DNA topoisomerase II/histidine kinase"/>
    <property type="match status" value="1"/>
</dbReference>
<dbReference type="Gene3D" id="3.30.450.20">
    <property type="entry name" value="PAS domain"/>
    <property type="match status" value="1"/>
</dbReference>
<keyword evidence="5" id="KW-0997">Cell inner membrane</keyword>
<dbReference type="InterPro" id="IPR000700">
    <property type="entry name" value="PAS-assoc_C"/>
</dbReference>
<dbReference type="Pfam" id="PF01627">
    <property type="entry name" value="Hpt"/>
    <property type="match status" value="1"/>
</dbReference>
<evidence type="ECO:0000256" key="14">
    <source>
        <dbReference type="PROSITE-ProRule" id="PRU00169"/>
    </source>
</evidence>
<dbReference type="CDD" id="cd00088">
    <property type="entry name" value="HPT"/>
    <property type="match status" value="1"/>
</dbReference>
<dbReference type="SMART" id="SM00448">
    <property type="entry name" value="REC"/>
    <property type="match status" value="1"/>
</dbReference>
<dbReference type="EMBL" id="JAVRHL010000002">
    <property type="protein sequence ID" value="MDT0682981.1"/>
    <property type="molecule type" value="Genomic_DNA"/>
</dbReference>
<evidence type="ECO:0000259" key="16">
    <source>
        <dbReference type="PROSITE" id="PS50109"/>
    </source>
</evidence>
<dbReference type="SMART" id="SM00388">
    <property type="entry name" value="HisKA"/>
    <property type="match status" value="1"/>
</dbReference>
<dbReference type="InterPro" id="IPR011006">
    <property type="entry name" value="CheY-like_superfamily"/>
</dbReference>
<dbReference type="CDD" id="cd16922">
    <property type="entry name" value="HATPase_EvgS-ArcB-TorS-like"/>
    <property type="match status" value="1"/>
</dbReference>
<evidence type="ECO:0000256" key="5">
    <source>
        <dbReference type="ARBA" id="ARBA00022519"/>
    </source>
</evidence>
<feature type="domain" description="Histidine kinase" evidence="16">
    <location>
        <begin position="366"/>
        <end position="583"/>
    </location>
</feature>
<comment type="catalytic activity">
    <reaction evidence="1">
        <text>ATP + protein L-histidine = ADP + protein N-phospho-L-histidine.</text>
        <dbReference type="EC" id="2.7.13.3"/>
    </reaction>
</comment>
<protein>
    <recommendedName>
        <fullName evidence="3">histidine kinase</fullName>
        <ecNumber evidence="3">2.7.13.3</ecNumber>
    </recommendedName>
</protein>
<dbReference type="PANTHER" id="PTHR43047:SF64">
    <property type="entry name" value="HISTIDINE KINASE CONTAINING CHEY-HOMOLOGOUS RECEIVER DOMAIN AND PAS DOMAIN-RELATED"/>
    <property type="match status" value="1"/>
</dbReference>
<dbReference type="InterPro" id="IPR036097">
    <property type="entry name" value="HisK_dim/P_sf"/>
</dbReference>
<dbReference type="InterPro" id="IPR036890">
    <property type="entry name" value="HATPase_C_sf"/>
</dbReference>
<dbReference type="InterPro" id="IPR003661">
    <property type="entry name" value="HisK_dim/P_dom"/>
</dbReference>
<dbReference type="InterPro" id="IPR008207">
    <property type="entry name" value="Sig_transdc_His_kin_Hpt_dom"/>
</dbReference>
<comment type="caution">
    <text evidence="20">The sequence shown here is derived from an EMBL/GenBank/DDBJ whole genome shotgun (WGS) entry which is preliminary data.</text>
</comment>
<name>A0ABU3DGZ2_9RHOB</name>
<dbReference type="PROSITE" id="PS50113">
    <property type="entry name" value="PAC"/>
    <property type="match status" value="1"/>
</dbReference>
<dbReference type="SUPFAM" id="SSF47384">
    <property type="entry name" value="Homodimeric domain of signal transducing histidine kinase"/>
    <property type="match status" value="1"/>
</dbReference>
<dbReference type="PROSITE" id="PS50110">
    <property type="entry name" value="RESPONSE_REGULATORY"/>
    <property type="match status" value="1"/>
</dbReference>
<organism evidence="20 21">
    <name type="scientific">Tropicimonas omnivorans</name>
    <dbReference type="NCBI Taxonomy" id="3075590"/>
    <lineage>
        <taxon>Bacteria</taxon>
        <taxon>Pseudomonadati</taxon>
        <taxon>Pseudomonadota</taxon>
        <taxon>Alphaproteobacteria</taxon>
        <taxon>Rhodobacterales</taxon>
        <taxon>Roseobacteraceae</taxon>
        <taxon>Tropicimonas</taxon>
    </lineage>
</organism>
<dbReference type="InterPro" id="IPR036641">
    <property type="entry name" value="HPT_dom_sf"/>
</dbReference>
<reference evidence="20 21" key="1">
    <citation type="submission" date="2023-09" db="EMBL/GenBank/DDBJ databases">
        <authorList>
            <person name="Rey-Velasco X."/>
        </authorList>
    </citation>
    <scope>NUCLEOTIDE SEQUENCE [LARGE SCALE GENOMIC DNA]</scope>
    <source>
        <strain evidence="20 21">F158</strain>
    </source>
</reference>
<keyword evidence="9" id="KW-0418">Kinase</keyword>
<evidence type="ECO:0000313" key="20">
    <source>
        <dbReference type="EMBL" id="MDT0682981.1"/>
    </source>
</evidence>
<dbReference type="SUPFAM" id="SSF52172">
    <property type="entry name" value="CheY-like"/>
    <property type="match status" value="1"/>
</dbReference>
<evidence type="ECO:0000256" key="2">
    <source>
        <dbReference type="ARBA" id="ARBA00004429"/>
    </source>
</evidence>
<dbReference type="InterPro" id="IPR035965">
    <property type="entry name" value="PAS-like_dom_sf"/>
</dbReference>
<evidence type="ECO:0000256" key="15">
    <source>
        <dbReference type="SAM" id="Phobius"/>
    </source>
</evidence>
<evidence type="ECO:0000256" key="6">
    <source>
        <dbReference type="ARBA" id="ARBA00022553"/>
    </source>
</evidence>
<dbReference type="SMART" id="SM00387">
    <property type="entry name" value="HATPase_c"/>
    <property type="match status" value="1"/>
</dbReference>
<dbReference type="InterPro" id="IPR005467">
    <property type="entry name" value="His_kinase_dom"/>
</dbReference>
<dbReference type="GO" id="GO:0005524">
    <property type="term" value="F:ATP binding"/>
    <property type="evidence" value="ECO:0007669"/>
    <property type="project" value="UniProtKB-KW"/>
</dbReference>
<feature type="modified residue" description="4-aspartylphosphate" evidence="14">
    <location>
        <position position="655"/>
    </location>
</feature>
<evidence type="ECO:0000259" key="17">
    <source>
        <dbReference type="PROSITE" id="PS50110"/>
    </source>
</evidence>
<dbReference type="InterPro" id="IPR013767">
    <property type="entry name" value="PAS_fold"/>
</dbReference>
<dbReference type="PRINTS" id="PR00344">
    <property type="entry name" value="BCTRLSENSOR"/>
</dbReference>
<dbReference type="Pfam" id="PF00989">
    <property type="entry name" value="PAS"/>
    <property type="match status" value="1"/>
</dbReference>
<dbReference type="SMART" id="SM00091">
    <property type="entry name" value="PAS"/>
    <property type="match status" value="1"/>
</dbReference>
<evidence type="ECO:0000256" key="11">
    <source>
        <dbReference type="ARBA" id="ARBA00022989"/>
    </source>
</evidence>
<dbReference type="Gene3D" id="3.40.50.2300">
    <property type="match status" value="1"/>
</dbReference>
<evidence type="ECO:0000256" key="13">
    <source>
        <dbReference type="ARBA" id="ARBA00023136"/>
    </source>
</evidence>
<keyword evidence="13 15" id="KW-0472">Membrane</keyword>
<dbReference type="Pfam" id="PF00072">
    <property type="entry name" value="Response_reg"/>
    <property type="match status" value="1"/>
</dbReference>
<dbReference type="SUPFAM" id="SSF47226">
    <property type="entry name" value="Histidine-containing phosphotransfer domain, HPT domain"/>
    <property type="match status" value="1"/>
</dbReference>
<evidence type="ECO:0000256" key="7">
    <source>
        <dbReference type="ARBA" id="ARBA00022679"/>
    </source>
</evidence>
<dbReference type="PROSITE" id="PS50112">
    <property type="entry name" value="PAS"/>
    <property type="match status" value="1"/>
</dbReference>
<feature type="domain" description="PAS" evidence="18">
    <location>
        <begin position="219"/>
        <end position="290"/>
    </location>
</feature>
<evidence type="ECO:0000259" key="18">
    <source>
        <dbReference type="PROSITE" id="PS50112"/>
    </source>
</evidence>
<dbReference type="SUPFAM" id="SSF55785">
    <property type="entry name" value="PYP-like sensor domain (PAS domain)"/>
    <property type="match status" value="1"/>
</dbReference>
<dbReference type="PANTHER" id="PTHR43047">
    <property type="entry name" value="TWO-COMPONENT HISTIDINE PROTEIN KINASE"/>
    <property type="match status" value="1"/>
</dbReference>
<evidence type="ECO:0000256" key="9">
    <source>
        <dbReference type="ARBA" id="ARBA00022777"/>
    </source>
</evidence>
<dbReference type="Gene3D" id="1.10.287.130">
    <property type="match status" value="1"/>
</dbReference>
<dbReference type="InterPro" id="IPR000014">
    <property type="entry name" value="PAS"/>
</dbReference>
<dbReference type="EC" id="2.7.13.3" evidence="3"/>
<dbReference type="NCBIfam" id="TIGR00229">
    <property type="entry name" value="sensory_box"/>
    <property type="match status" value="1"/>
</dbReference>
<feature type="domain" description="Response regulatory" evidence="17">
    <location>
        <begin position="606"/>
        <end position="723"/>
    </location>
</feature>
<evidence type="ECO:0000256" key="8">
    <source>
        <dbReference type="ARBA" id="ARBA00022692"/>
    </source>
</evidence>
<dbReference type="Pfam" id="PF00512">
    <property type="entry name" value="HisKA"/>
    <property type="match status" value="1"/>
</dbReference>
<keyword evidence="12" id="KW-0902">Two-component regulatory system</keyword>
<dbReference type="RefSeq" id="WP_311691034.1">
    <property type="nucleotide sequence ID" value="NZ_JAVRHL010000002.1"/>
</dbReference>
<comment type="subcellular location">
    <subcellularLocation>
        <location evidence="2">Cell inner membrane</location>
        <topology evidence="2">Multi-pass membrane protein</topology>
    </subcellularLocation>
</comment>
<gene>
    <name evidence="20" type="ORF">RM543_09805</name>
</gene>
<keyword evidence="6 14" id="KW-0597">Phosphoprotein</keyword>
<keyword evidence="10 20" id="KW-0067">ATP-binding</keyword>
<dbReference type="InterPro" id="IPR004358">
    <property type="entry name" value="Sig_transdc_His_kin-like_C"/>
</dbReference>
<feature type="transmembrane region" description="Helical" evidence="15">
    <location>
        <begin position="184"/>
        <end position="203"/>
    </location>
</feature>
<evidence type="ECO:0000256" key="12">
    <source>
        <dbReference type="ARBA" id="ARBA00023012"/>
    </source>
</evidence>
<dbReference type="CDD" id="cd00082">
    <property type="entry name" value="HisKA"/>
    <property type="match status" value="1"/>
</dbReference>
<dbReference type="InterPro" id="IPR001789">
    <property type="entry name" value="Sig_transdc_resp-reg_receiver"/>
</dbReference>
<keyword evidence="7" id="KW-0808">Transferase</keyword>
<keyword evidence="11 15" id="KW-1133">Transmembrane helix</keyword>
<keyword evidence="8 15" id="KW-0812">Transmembrane</keyword>
<dbReference type="CDD" id="cd17546">
    <property type="entry name" value="REC_hyHK_CKI1_RcsC-like"/>
    <property type="match status" value="1"/>
</dbReference>
<evidence type="ECO:0000256" key="10">
    <source>
        <dbReference type="ARBA" id="ARBA00022840"/>
    </source>
</evidence>
<keyword evidence="4" id="KW-1003">Cell membrane</keyword>
<dbReference type="PROSITE" id="PS50109">
    <property type="entry name" value="HIS_KIN"/>
    <property type="match status" value="1"/>
</dbReference>